<dbReference type="Proteomes" id="UP000063699">
    <property type="component" value="Chromosome"/>
</dbReference>
<dbReference type="Pfam" id="PF01381">
    <property type="entry name" value="HTH_3"/>
    <property type="match status" value="1"/>
</dbReference>
<evidence type="ECO:0000313" key="2">
    <source>
        <dbReference type="EMBL" id="ALG13362.1"/>
    </source>
</evidence>
<name>A0A0N9IEY6_9PSEU</name>
<dbReference type="SUPFAM" id="SSF47413">
    <property type="entry name" value="lambda repressor-like DNA-binding domains"/>
    <property type="match status" value="1"/>
</dbReference>
<proteinExistence type="predicted"/>
<dbReference type="RefSeq" id="WP_054295251.1">
    <property type="nucleotide sequence ID" value="NZ_CP012752.1"/>
</dbReference>
<evidence type="ECO:0000313" key="3">
    <source>
        <dbReference type="Proteomes" id="UP000063699"/>
    </source>
</evidence>
<dbReference type="KEGG" id="kphy:AOZ06_46680"/>
<keyword evidence="3" id="KW-1185">Reference proteome</keyword>
<evidence type="ECO:0000259" key="1">
    <source>
        <dbReference type="PROSITE" id="PS50943"/>
    </source>
</evidence>
<organism evidence="2 3">
    <name type="scientific">Kibdelosporangium phytohabitans</name>
    <dbReference type="NCBI Taxonomy" id="860235"/>
    <lineage>
        <taxon>Bacteria</taxon>
        <taxon>Bacillati</taxon>
        <taxon>Actinomycetota</taxon>
        <taxon>Actinomycetes</taxon>
        <taxon>Pseudonocardiales</taxon>
        <taxon>Pseudonocardiaceae</taxon>
        <taxon>Kibdelosporangium</taxon>
    </lineage>
</organism>
<dbReference type="InterPro" id="IPR001387">
    <property type="entry name" value="Cro/C1-type_HTH"/>
</dbReference>
<sequence>MTSQGEKFGPWLGRQLRRAGKSQAQLASHLGLTRAAVSAWITDRAEPRAETKRQIAEFLGVDEASIHNRTSDAVTTLPLRWHHRPAHSDGGREYGNAAAFAFDADLSVLAREATQNSLDERHDTEGPVRVHFTLHELSGEHLDQFLTTLKWPALRVHYDAAASASQKVSRSLRAALDDLDDTRSLLLLRVDDYNAAGLTGPEYDDGRYAAVVRRQLDSHKKSSKRAGGSYGLGKVTLWATSRFGLVLMNSTLSEPHEGRTERRLIGRIDLPWRRVEDKAYAGPAWFGEPDTTPSHKDVSRSWWAAEETVRSLYLERPSSDPGTSFLIVGAHDASGDAKTLSEMHEKLVRSLADGFWAAMIGGKRAGAILEARVTTLRNGNVLVPEERVDPHTRHPALSRALKAYLDNETVAKRTEGDQVAHTEVPLFVTPLKGEDSKNGKGVEHRAVLLLTRSEDEDRANRVVCMRGNRMAVLERRPTELPLGADRFQAVLLAGYATQNDGKDTELAEQFLRASEPPEHDRWDRTEELTSLYQRGALSRITEFKREIDNAVRELVGRREIDRSGGPAALRELLKLDGPGTSGSRRTQGIPAVRSISAHVEKSGAWYVRVDLKLPDAEDPWLLTPVAKFAVRSGGRPVVDWALLTAAENCRVDKGRIVVDAGVRSAAFTGVTDPNTHPVPSTHSRLVVDVQKARGGAA</sequence>
<dbReference type="GO" id="GO:0003677">
    <property type="term" value="F:DNA binding"/>
    <property type="evidence" value="ECO:0007669"/>
    <property type="project" value="UniProtKB-KW"/>
</dbReference>
<dbReference type="SMART" id="SM00530">
    <property type="entry name" value="HTH_XRE"/>
    <property type="match status" value="1"/>
</dbReference>
<dbReference type="STRING" id="860235.AOZ06_46680"/>
<protein>
    <submittedName>
        <fullName evidence="2">DNA-binding protein</fullName>
    </submittedName>
</protein>
<reference evidence="2 3" key="1">
    <citation type="submission" date="2015-07" db="EMBL/GenBank/DDBJ databases">
        <title>Genome sequencing of Kibdelosporangium phytohabitans.</title>
        <authorList>
            <person name="Qin S."/>
            <person name="Xing K."/>
        </authorList>
    </citation>
    <scope>NUCLEOTIDE SEQUENCE [LARGE SCALE GENOMIC DNA]</scope>
    <source>
        <strain evidence="2 3">KLBMP1111</strain>
    </source>
</reference>
<dbReference type="CDD" id="cd00093">
    <property type="entry name" value="HTH_XRE"/>
    <property type="match status" value="1"/>
</dbReference>
<accession>A0A0N9IEY6</accession>
<dbReference type="AlphaFoldDB" id="A0A0N9IEY6"/>
<gene>
    <name evidence="2" type="ORF">AOZ06_46680</name>
</gene>
<dbReference type="Gene3D" id="1.10.260.40">
    <property type="entry name" value="lambda repressor-like DNA-binding domains"/>
    <property type="match status" value="1"/>
</dbReference>
<dbReference type="EMBL" id="CP012752">
    <property type="protein sequence ID" value="ALG13362.1"/>
    <property type="molecule type" value="Genomic_DNA"/>
</dbReference>
<dbReference type="OrthoDB" id="4273543at2"/>
<dbReference type="PROSITE" id="PS50943">
    <property type="entry name" value="HTH_CROC1"/>
    <property type="match status" value="1"/>
</dbReference>
<keyword evidence="2" id="KW-0238">DNA-binding</keyword>
<dbReference type="InterPro" id="IPR010982">
    <property type="entry name" value="Lambda_DNA-bd_dom_sf"/>
</dbReference>
<feature type="domain" description="HTH cro/C1-type" evidence="1">
    <location>
        <begin position="18"/>
        <end position="66"/>
    </location>
</feature>